<feature type="domain" description="Acetyl-CoA hydrolase/transferase C-terminal" evidence="4">
    <location>
        <begin position="301"/>
        <end position="455"/>
    </location>
</feature>
<dbReference type="InterPro" id="IPR037171">
    <property type="entry name" value="NagB/RpiA_transferase-like"/>
</dbReference>
<name>A0A834Y078_APHGI</name>
<dbReference type="InterPro" id="IPR038460">
    <property type="entry name" value="AcetylCoA_hyd_C_sf"/>
</dbReference>
<dbReference type="Gene3D" id="3.30.750.70">
    <property type="entry name" value="4-hydroxybutyrate coenzyme like domains"/>
    <property type="match status" value="1"/>
</dbReference>
<dbReference type="Gene3D" id="3.40.1080.20">
    <property type="entry name" value="Acetyl-CoA hydrolase/transferase C-terminal domain"/>
    <property type="match status" value="1"/>
</dbReference>
<comment type="caution">
    <text evidence="5">The sequence shown here is derived from an EMBL/GenBank/DDBJ whole genome shotgun (WGS) entry which is preliminary data.</text>
</comment>
<gene>
    <name evidence="5" type="ORF">HCN44_002561</name>
</gene>
<proteinExistence type="inferred from homology"/>
<feature type="domain" description="Acetyl-CoA hydrolase/transferase N-terminal" evidence="3">
    <location>
        <begin position="53"/>
        <end position="207"/>
    </location>
</feature>
<keyword evidence="2" id="KW-0808">Transferase</keyword>
<reference evidence="5 6" key="1">
    <citation type="submission" date="2020-08" db="EMBL/GenBank/DDBJ databases">
        <title>Aphidius gifuensis genome sequencing and assembly.</title>
        <authorList>
            <person name="Du Z."/>
        </authorList>
    </citation>
    <scope>NUCLEOTIDE SEQUENCE [LARGE SCALE GENOMIC DNA]</scope>
    <source>
        <strain evidence="5">YNYX2018</strain>
        <tissue evidence="5">Adults</tissue>
    </source>
</reference>
<dbReference type="AlphaFoldDB" id="A0A834Y078"/>
<dbReference type="PANTHER" id="PTHR21432:SF20">
    <property type="entry name" value="ACETYL-COA HYDROLASE"/>
    <property type="match status" value="1"/>
</dbReference>
<dbReference type="Pfam" id="PF13336">
    <property type="entry name" value="AcetylCoA_hyd_C"/>
    <property type="match status" value="1"/>
</dbReference>
<dbReference type="GO" id="GO:0006083">
    <property type="term" value="P:acetate metabolic process"/>
    <property type="evidence" value="ECO:0007669"/>
    <property type="project" value="InterPro"/>
</dbReference>
<evidence type="ECO:0000313" key="6">
    <source>
        <dbReference type="Proteomes" id="UP000639338"/>
    </source>
</evidence>
<accession>A0A834Y078</accession>
<dbReference type="GO" id="GO:0005739">
    <property type="term" value="C:mitochondrion"/>
    <property type="evidence" value="ECO:0007669"/>
    <property type="project" value="TreeGrafter"/>
</dbReference>
<dbReference type="PANTHER" id="PTHR21432">
    <property type="entry name" value="ACETYL-COA HYDROLASE-RELATED"/>
    <property type="match status" value="1"/>
</dbReference>
<dbReference type="Proteomes" id="UP000639338">
    <property type="component" value="Unassembled WGS sequence"/>
</dbReference>
<evidence type="ECO:0000259" key="3">
    <source>
        <dbReference type="Pfam" id="PF02550"/>
    </source>
</evidence>
<dbReference type="Pfam" id="PF02550">
    <property type="entry name" value="AcetylCoA_hydro"/>
    <property type="match status" value="1"/>
</dbReference>
<dbReference type="InterPro" id="IPR003702">
    <property type="entry name" value="ActCoA_hydro_N"/>
</dbReference>
<protein>
    <recommendedName>
        <fullName evidence="7">Acetyl-CoA hydrolase</fullName>
    </recommendedName>
</protein>
<evidence type="ECO:0000256" key="1">
    <source>
        <dbReference type="ARBA" id="ARBA00009632"/>
    </source>
</evidence>
<keyword evidence="6" id="KW-1185">Reference proteome</keyword>
<organism evidence="5 6">
    <name type="scientific">Aphidius gifuensis</name>
    <name type="common">Parasitoid wasp</name>
    <dbReference type="NCBI Taxonomy" id="684658"/>
    <lineage>
        <taxon>Eukaryota</taxon>
        <taxon>Metazoa</taxon>
        <taxon>Ecdysozoa</taxon>
        <taxon>Arthropoda</taxon>
        <taxon>Hexapoda</taxon>
        <taxon>Insecta</taxon>
        <taxon>Pterygota</taxon>
        <taxon>Neoptera</taxon>
        <taxon>Endopterygota</taxon>
        <taxon>Hymenoptera</taxon>
        <taxon>Apocrita</taxon>
        <taxon>Ichneumonoidea</taxon>
        <taxon>Braconidae</taxon>
        <taxon>Aphidiinae</taxon>
        <taxon>Aphidius</taxon>
    </lineage>
</organism>
<evidence type="ECO:0000256" key="2">
    <source>
        <dbReference type="ARBA" id="ARBA00022679"/>
    </source>
</evidence>
<dbReference type="GO" id="GO:0008775">
    <property type="term" value="F:acetate CoA-transferase activity"/>
    <property type="evidence" value="ECO:0007669"/>
    <property type="project" value="InterPro"/>
</dbReference>
<dbReference type="InterPro" id="IPR046433">
    <property type="entry name" value="ActCoA_hydro"/>
</dbReference>
<dbReference type="EMBL" id="JACMRX010000001">
    <property type="protein sequence ID" value="KAF7996915.1"/>
    <property type="molecule type" value="Genomic_DNA"/>
</dbReference>
<evidence type="ECO:0000313" key="5">
    <source>
        <dbReference type="EMBL" id="KAF7996915.1"/>
    </source>
</evidence>
<evidence type="ECO:0008006" key="7">
    <source>
        <dbReference type="Google" id="ProtNLM"/>
    </source>
</evidence>
<sequence length="467" mass="51419">MFRNIAAKVSNISRFFSCGVRNLIREPSLPLRKCPKWVCVEDAVKVINSEHLVFIQGGSATPLELVRALTEHGICSNLRSVRLIHMALEGDAPFSNPEYEKHFRSISFYIGHNLREAVNDGRADYIPIFNHEIPKLFYQDFIVPDVAFIHVSSPDIRGFCSLGTSVDCTRAAICKAKIIVAQVNDHMPRSFGDSVIHSSHIDYAVKFNCPLPCVTGQPLHEIDIEIGKIVAQRLVEDGATLQLGLGNIPDAILSSLVNHKNLGVHTEIMSDEMVELVKNGNITNKHKPRHRGRIVASLAIGTKKLYDFIHNNPALEILGMNYTNDPRVISQQPKMTAINSSVEMDITGQVCGDSLGVKIYNGVGGQLDFLRGSAIGLDGRGKSIVAFPSVTSCGDSRIQPTLTCGGGVTATRAHVHHVVTEYGVADLFGKTLRQRACALIQIAHPDHRECLERAAYERLKCMPTKYL</sequence>
<dbReference type="OrthoDB" id="10250396at2759"/>
<evidence type="ECO:0000259" key="4">
    <source>
        <dbReference type="Pfam" id="PF13336"/>
    </source>
</evidence>
<dbReference type="SUPFAM" id="SSF100950">
    <property type="entry name" value="NagB/RpiA/CoA transferase-like"/>
    <property type="match status" value="2"/>
</dbReference>
<dbReference type="Gene3D" id="3.40.1080.10">
    <property type="entry name" value="Glutaconate Coenzyme A-transferase"/>
    <property type="match status" value="1"/>
</dbReference>
<dbReference type="InterPro" id="IPR026888">
    <property type="entry name" value="AcetylCoA_hyd_C"/>
</dbReference>
<comment type="similarity">
    <text evidence="1">Belongs to the acetyl-CoA hydrolase/transferase family.</text>
</comment>